<dbReference type="Gene3D" id="3.40.50.150">
    <property type="entry name" value="Vaccinia Virus protein VP39"/>
    <property type="match status" value="1"/>
</dbReference>
<evidence type="ECO:0000313" key="13">
    <source>
        <dbReference type="Proteomes" id="UP000540014"/>
    </source>
</evidence>
<dbReference type="InterPro" id="IPR050320">
    <property type="entry name" value="N5-glutamine_MTase"/>
</dbReference>
<dbReference type="Pfam" id="PF17827">
    <property type="entry name" value="PrmC_N"/>
    <property type="match status" value="1"/>
</dbReference>
<dbReference type="PANTHER" id="PTHR18895">
    <property type="entry name" value="HEMK METHYLTRANSFERASE"/>
    <property type="match status" value="1"/>
</dbReference>
<reference evidence="8 13" key="3">
    <citation type="submission" date="2020-04" db="EMBL/GenBank/DDBJ databases">
        <authorList>
            <person name="Hitch T.C.A."/>
            <person name="Wylensek D."/>
            <person name="Clavel T."/>
        </authorList>
    </citation>
    <scope>NUCLEOTIDE SEQUENCE [LARGE SCALE GENOMIC DNA]</scope>
    <source>
        <strain evidence="8 13">BSM-383-APC-22F</strain>
    </source>
</reference>
<evidence type="ECO:0000256" key="5">
    <source>
        <dbReference type="ARBA" id="ARBA00048391"/>
    </source>
</evidence>
<dbReference type="GO" id="GO:0102559">
    <property type="term" value="F:peptide chain release factor N(5)-glutamine methyltransferase activity"/>
    <property type="evidence" value="ECO:0007669"/>
    <property type="project" value="UniProtKB-EC"/>
</dbReference>
<reference evidence="10 11" key="1">
    <citation type="submission" date="2018-06" db="EMBL/GenBank/DDBJ databases">
        <authorList>
            <consortium name="Pathogen Informatics"/>
            <person name="Doyle S."/>
        </authorList>
    </citation>
    <scope>NUCLEOTIDE SEQUENCE [LARGE SCALE GENOMIC DNA]</scope>
    <source>
        <strain evidence="10 11">NCTC11087</strain>
    </source>
</reference>
<keyword evidence="4" id="KW-0949">S-adenosyl-L-methionine</keyword>
<evidence type="ECO:0000313" key="12">
    <source>
        <dbReference type="Proteomes" id="UP000260721"/>
    </source>
</evidence>
<feature type="domain" description="Release factor glutamine methyltransferase N-terminal" evidence="7">
    <location>
        <begin position="7"/>
        <end position="73"/>
    </location>
</feature>
<dbReference type="AlphaFoldDB" id="A0A380LMH0"/>
<dbReference type="Gene3D" id="1.10.8.10">
    <property type="entry name" value="DNA helicase RuvA subunit, C-terminal domain"/>
    <property type="match status" value="1"/>
</dbReference>
<dbReference type="InterPro" id="IPR029063">
    <property type="entry name" value="SAM-dependent_MTases_sf"/>
</dbReference>
<dbReference type="PANTHER" id="PTHR18895:SF74">
    <property type="entry name" value="MTRF1L RELEASE FACTOR GLUTAMINE METHYLTRANSFERASE"/>
    <property type="match status" value="1"/>
</dbReference>
<organism evidence="10 11">
    <name type="scientific">Faecalicoccus pleomorphus</name>
    <dbReference type="NCBI Taxonomy" id="1323"/>
    <lineage>
        <taxon>Bacteria</taxon>
        <taxon>Bacillati</taxon>
        <taxon>Bacillota</taxon>
        <taxon>Erysipelotrichia</taxon>
        <taxon>Erysipelotrichales</taxon>
        <taxon>Erysipelotrichaceae</taxon>
        <taxon>Faecalicoccus</taxon>
    </lineage>
</organism>
<dbReference type="InterPro" id="IPR019874">
    <property type="entry name" value="RF_methyltr_PrmC"/>
</dbReference>
<gene>
    <name evidence="10" type="primary">prmC</name>
    <name evidence="9" type="ORF">DXC78_01840</name>
    <name evidence="8" type="ORF">HF861_02030</name>
    <name evidence="10" type="ORF">NCTC11087_01380</name>
</gene>
<comment type="catalytic activity">
    <reaction evidence="5">
        <text>L-glutaminyl-[peptide chain release factor] + S-adenosyl-L-methionine = N(5)-methyl-L-glutaminyl-[peptide chain release factor] + S-adenosyl-L-homocysteine + H(+)</text>
        <dbReference type="Rhea" id="RHEA:42896"/>
        <dbReference type="Rhea" id="RHEA-COMP:10271"/>
        <dbReference type="Rhea" id="RHEA-COMP:10272"/>
        <dbReference type="ChEBI" id="CHEBI:15378"/>
        <dbReference type="ChEBI" id="CHEBI:30011"/>
        <dbReference type="ChEBI" id="CHEBI:57856"/>
        <dbReference type="ChEBI" id="CHEBI:59789"/>
        <dbReference type="ChEBI" id="CHEBI:61891"/>
        <dbReference type="EC" id="2.1.1.297"/>
    </reaction>
</comment>
<evidence type="ECO:0000256" key="3">
    <source>
        <dbReference type="ARBA" id="ARBA00022679"/>
    </source>
</evidence>
<dbReference type="Proteomes" id="UP000260721">
    <property type="component" value="Unassembled WGS sequence"/>
</dbReference>
<dbReference type="Proteomes" id="UP000255523">
    <property type="component" value="Unassembled WGS sequence"/>
</dbReference>
<evidence type="ECO:0000256" key="4">
    <source>
        <dbReference type="ARBA" id="ARBA00022691"/>
    </source>
</evidence>
<dbReference type="EMBL" id="UHFX01000003">
    <property type="protein sequence ID" value="SUO04463.1"/>
    <property type="molecule type" value="Genomic_DNA"/>
</dbReference>
<dbReference type="SUPFAM" id="SSF53335">
    <property type="entry name" value="S-adenosyl-L-methionine-dependent methyltransferases"/>
    <property type="match status" value="1"/>
</dbReference>
<evidence type="ECO:0000313" key="11">
    <source>
        <dbReference type="Proteomes" id="UP000255523"/>
    </source>
</evidence>
<dbReference type="EMBL" id="JABAFR010000003">
    <property type="protein sequence ID" value="NME43663.1"/>
    <property type="molecule type" value="Genomic_DNA"/>
</dbReference>
<evidence type="ECO:0000313" key="8">
    <source>
        <dbReference type="EMBL" id="NME43663.1"/>
    </source>
</evidence>
<dbReference type="NCBIfam" id="TIGR00536">
    <property type="entry name" value="hemK_fam"/>
    <property type="match status" value="1"/>
</dbReference>
<dbReference type="GeneID" id="77462336"/>
<dbReference type="InterPro" id="IPR007848">
    <property type="entry name" value="Small_mtfrase_dom"/>
</dbReference>
<evidence type="ECO:0000313" key="9">
    <source>
        <dbReference type="EMBL" id="RGD77841.1"/>
    </source>
</evidence>
<evidence type="ECO:0000313" key="10">
    <source>
        <dbReference type="EMBL" id="SUO04463.1"/>
    </source>
</evidence>
<dbReference type="OrthoDB" id="9800643at2"/>
<evidence type="ECO:0000259" key="7">
    <source>
        <dbReference type="Pfam" id="PF17827"/>
    </source>
</evidence>
<keyword evidence="2 10" id="KW-0489">Methyltransferase</keyword>
<dbReference type="GO" id="GO:0032259">
    <property type="term" value="P:methylation"/>
    <property type="evidence" value="ECO:0007669"/>
    <property type="project" value="UniProtKB-KW"/>
</dbReference>
<dbReference type="EMBL" id="QUSK01000003">
    <property type="protein sequence ID" value="RGD77841.1"/>
    <property type="molecule type" value="Genomic_DNA"/>
</dbReference>
<dbReference type="InterPro" id="IPR040758">
    <property type="entry name" value="PrmC_N"/>
</dbReference>
<sequence>MRYRDYIHEGKERLYKAGQGEQAAQLFMVELCRQKGINLYMDMDEEIDDEIRVDYLEGIHDMEKGKPLSYVLGYESFYGYDFIVNEDVLIPRPETEELVGLVLSLYDEHFGNREHVNVFDVATGSGAIGITLNLEEPKLDVIASDISEKAVQVALKNNEKLGAHVNFIIGNMLDPFIERNLHCDICVCNPPYIPSDEKMEHSVVDYEPHVALFGGEDGLKFYRDVFEKAHFVLKEKAFLAFEMGYDQREALSALAKEYFPQAKICVHKDMSGKDRMLTIEIGF</sequence>
<dbReference type="InterPro" id="IPR004556">
    <property type="entry name" value="HemK-like"/>
</dbReference>
<feature type="domain" description="Methyltransferase small" evidence="6">
    <location>
        <begin position="108"/>
        <end position="194"/>
    </location>
</feature>
<dbReference type="CDD" id="cd02440">
    <property type="entry name" value="AdoMet_MTases"/>
    <property type="match status" value="1"/>
</dbReference>
<dbReference type="Pfam" id="PF05175">
    <property type="entry name" value="MTS"/>
    <property type="match status" value="1"/>
</dbReference>
<proteinExistence type="predicted"/>
<dbReference type="RefSeq" id="WP_022789515.1">
    <property type="nucleotide sequence ID" value="NZ_CALCIP010000042.1"/>
</dbReference>
<protein>
    <recommendedName>
        <fullName evidence="1">peptide chain release factor N(5)-glutamine methyltransferase</fullName>
        <ecNumber evidence="1">2.1.1.297</ecNumber>
    </recommendedName>
</protein>
<dbReference type="Proteomes" id="UP000540014">
    <property type="component" value="Unassembled WGS sequence"/>
</dbReference>
<evidence type="ECO:0000256" key="1">
    <source>
        <dbReference type="ARBA" id="ARBA00012771"/>
    </source>
</evidence>
<keyword evidence="3 10" id="KW-0808">Transferase</keyword>
<accession>A0A380LMH0</accession>
<dbReference type="PROSITE" id="PS00092">
    <property type="entry name" value="N6_MTASE"/>
    <property type="match status" value="1"/>
</dbReference>
<name>A0A380LMH0_9FIRM</name>
<dbReference type="InterPro" id="IPR002052">
    <property type="entry name" value="DNA_methylase_N6_adenine_CS"/>
</dbReference>
<dbReference type="NCBIfam" id="TIGR03534">
    <property type="entry name" value="RF_mod_PrmC"/>
    <property type="match status" value="1"/>
</dbReference>
<dbReference type="GO" id="GO:0003676">
    <property type="term" value="F:nucleic acid binding"/>
    <property type="evidence" value="ECO:0007669"/>
    <property type="project" value="InterPro"/>
</dbReference>
<evidence type="ECO:0000256" key="2">
    <source>
        <dbReference type="ARBA" id="ARBA00022603"/>
    </source>
</evidence>
<dbReference type="STRING" id="1123313.GCA_000420345_00636"/>
<reference evidence="9 12" key="2">
    <citation type="submission" date="2018-08" db="EMBL/GenBank/DDBJ databases">
        <title>A genome reference for cultivated species of the human gut microbiota.</title>
        <authorList>
            <person name="Zou Y."/>
            <person name="Xue W."/>
            <person name="Luo G."/>
        </authorList>
    </citation>
    <scope>NUCLEOTIDE SEQUENCE [LARGE SCALE GENOMIC DNA]</scope>
    <source>
        <strain evidence="9 12">TF08-11</strain>
    </source>
</reference>
<keyword evidence="11" id="KW-1185">Reference proteome</keyword>
<dbReference type="EC" id="2.1.1.297" evidence="1"/>
<evidence type="ECO:0000259" key="6">
    <source>
        <dbReference type="Pfam" id="PF05175"/>
    </source>
</evidence>